<dbReference type="AlphaFoldDB" id="A0A0E9XX27"/>
<proteinExistence type="predicted"/>
<protein>
    <submittedName>
        <fullName evidence="2">Uncharacterized protein</fullName>
    </submittedName>
</protein>
<organism evidence="2">
    <name type="scientific">Anguilla anguilla</name>
    <name type="common">European freshwater eel</name>
    <name type="synonym">Muraena anguilla</name>
    <dbReference type="NCBI Taxonomy" id="7936"/>
    <lineage>
        <taxon>Eukaryota</taxon>
        <taxon>Metazoa</taxon>
        <taxon>Chordata</taxon>
        <taxon>Craniata</taxon>
        <taxon>Vertebrata</taxon>
        <taxon>Euteleostomi</taxon>
        <taxon>Actinopterygii</taxon>
        <taxon>Neopterygii</taxon>
        <taxon>Teleostei</taxon>
        <taxon>Anguilliformes</taxon>
        <taxon>Anguillidae</taxon>
        <taxon>Anguilla</taxon>
    </lineage>
</organism>
<reference evidence="2" key="1">
    <citation type="submission" date="2014-11" db="EMBL/GenBank/DDBJ databases">
        <authorList>
            <person name="Amaro Gonzalez C."/>
        </authorList>
    </citation>
    <scope>NUCLEOTIDE SEQUENCE</scope>
</reference>
<evidence type="ECO:0000256" key="1">
    <source>
        <dbReference type="SAM" id="MobiDB-lite"/>
    </source>
</evidence>
<accession>A0A0E9XX27</accession>
<feature type="region of interest" description="Disordered" evidence="1">
    <location>
        <begin position="14"/>
        <end position="53"/>
    </location>
</feature>
<evidence type="ECO:0000313" key="2">
    <source>
        <dbReference type="EMBL" id="JAI07263.1"/>
    </source>
</evidence>
<sequence>MSPGNWKTLIQLSGTTKKAKHLSPPRNLWEVPKSTSSTSILRIGPTEPRSHAS</sequence>
<reference evidence="2" key="2">
    <citation type="journal article" date="2015" name="Fish Shellfish Immunol.">
        <title>Early steps in the European eel (Anguilla anguilla)-Vibrio vulnificus interaction in the gills: Role of the RtxA13 toxin.</title>
        <authorList>
            <person name="Callol A."/>
            <person name="Pajuelo D."/>
            <person name="Ebbesson L."/>
            <person name="Teles M."/>
            <person name="MacKenzie S."/>
            <person name="Amaro C."/>
        </authorList>
    </citation>
    <scope>NUCLEOTIDE SEQUENCE</scope>
</reference>
<name>A0A0E9XX27_ANGAN</name>
<dbReference type="EMBL" id="GBXM01001315">
    <property type="protein sequence ID" value="JAI07263.1"/>
    <property type="molecule type" value="Transcribed_RNA"/>
</dbReference>